<dbReference type="EMBL" id="JAJJMB010006973">
    <property type="protein sequence ID" value="KAI3932937.1"/>
    <property type="molecule type" value="Genomic_DNA"/>
</dbReference>
<proteinExistence type="inferred from homology"/>
<evidence type="ECO:0000313" key="3">
    <source>
        <dbReference type="EMBL" id="KAI3932937.1"/>
    </source>
</evidence>
<accession>A0AAD4XPF6</accession>
<sequence length="249" mass="27623">MGRYGVLLCAQDSEFVKKKYGGYFGVFLSLLREEGETWDKFEVCNGEFPKDEELELYDGFVITGSASDAHGDDVWIIQLLNLLKKLVSLKKRLLGICFGHQILSRALGGKTGRAAGWDVGIIDVNLSASASLCDSLKIPTTLSLIEFHRDQVTELPPSAKVMAWSTKTGIEMFMSGDQIMGIQGHPEYTKDILLNLLDRALNENLIQDSLAEIARASLEANEPSREAWTKLCRSFLKGPRSPNPLLEQV</sequence>
<evidence type="ECO:0000259" key="2">
    <source>
        <dbReference type="Pfam" id="PF00117"/>
    </source>
</evidence>
<dbReference type="PANTHER" id="PTHR42695">
    <property type="entry name" value="GLUTAMINE AMIDOTRANSFERASE YLR126C-RELATED"/>
    <property type="match status" value="1"/>
</dbReference>
<dbReference type="InterPro" id="IPR029062">
    <property type="entry name" value="Class_I_gatase-like"/>
</dbReference>
<comment type="similarity">
    <text evidence="1">Belongs to the peptidase C26 family.</text>
</comment>
<dbReference type="CDD" id="cd01741">
    <property type="entry name" value="GATase1_1"/>
    <property type="match status" value="1"/>
</dbReference>
<evidence type="ECO:0000256" key="1">
    <source>
        <dbReference type="ARBA" id="ARBA00011083"/>
    </source>
</evidence>
<gene>
    <name evidence="3" type="ORF">MKW98_029170</name>
</gene>
<feature type="domain" description="Glutamine amidotransferase" evidence="2">
    <location>
        <begin position="45"/>
        <end position="189"/>
    </location>
</feature>
<dbReference type="Proteomes" id="UP001202328">
    <property type="component" value="Unassembled WGS sequence"/>
</dbReference>
<dbReference type="InterPro" id="IPR017926">
    <property type="entry name" value="GATASE"/>
</dbReference>
<comment type="caution">
    <text evidence="3">The sequence shown here is derived from an EMBL/GenBank/DDBJ whole genome shotgun (WGS) entry which is preliminary data.</text>
</comment>
<keyword evidence="4" id="KW-1185">Reference proteome</keyword>
<reference evidence="3" key="1">
    <citation type="submission" date="2022-04" db="EMBL/GenBank/DDBJ databases">
        <title>A functionally conserved STORR gene fusion in Papaver species that diverged 16.8 million years ago.</title>
        <authorList>
            <person name="Catania T."/>
        </authorList>
    </citation>
    <scope>NUCLEOTIDE SEQUENCE</scope>
    <source>
        <strain evidence="3">S-188037</strain>
    </source>
</reference>
<dbReference type="AlphaFoldDB" id="A0AAD4XPF6"/>
<dbReference type="SUPFAM" id="SSF52317">
    <property type="entry name" value="Class I glutamine amidotransferase-like"/>
    <property type="match status" value="1"/>
</dbReference>
<name>A0AAD4XPF6_9MAGN</name>
<evidence type="ECO:0000313" key="4">
    <source>
        <dbReference type="Proteomes" id="UP001202328"/>
    </source>
</evidence>
<dbReference type="PANTHER" id="PTHR42695:SF13">
    <property type="entry name" value="GLUTAMINE AMIDOTRANSFERASE CLASS-I FAMILY PROTEIN, EXPRESSED"/>
    <property type="match status" value="1"/>
</dbReference>
<dbReference type="Pfam" id="PF00117">
    <property type="entry name" value="GATase"/>
    <property type="match status" value="1"/>
</dbReference>
<dbReference type="GO" id="GO:0005829">
    <property type="term" value="C:cytosol"/>
    <property type="evidence" value="ECO:0007669"/>
    <property type="project" value="TreeGrafter"/>
</dbReference>
<protein>
    <recommendedName>
        <fullName evidence="2">Glutamine amidotransferase domain-containing protein</fullName>
    </recommendedName>
</protein>
<dbReference type="PROSITE" id="PS51273">
    <property type="entry name" value="GATASE_TYPE_1"/>
    <property type="match status" value="1"/>
</dbReference>
<organism evidence="3 4">
    <name type="scientific">Papaver atlanticum</name>
    <dbReference type="NCBI Taxonomy" id="357466"/>
    <lineage>
        <taxon>Eukaryota</taxon>
        <taxon>Viridiplantae</taxon>
        <taxon>Streptophyta</taxon>
        <taxon>Embryophyta</taxon>
        <taxon>Tracheophyta</taxon>
        <taxon>Spermatophyta</taxon>
        <taxon>Magnoliopsida</taxon>
        <taxon>Ranunculales</taxon>
        <taxon>Papaveraceae</taxon>
        <taxon>Papaveroideae</taxon>
        <taxon>Papaver</taxon>
    </lineage>
</organism>
<dbReference type="InterPro" id="IPR044992">
    <property type="entry name" value="ChyE-like"/>
</dbReference>
<dbReference type="Gene3D" id="3.40.50.880">
    <property type="match status" value="1"/>
</dbReference>